<dbReference type="InterPro" id="IPR001909">
    <property type="entry name" value="KRAB"/>
</dbReference>
<evidence type="ECO:0000313" key="3">
    <source>
        <dbReference type="Proteomes" id="UP000314981"/>
    </source>
</evidence>
<dbReference type="Proteomes" id="UP000314981">
    <property type="component" value="Chromosome 18"/>
</dbReference>
<evidence type="ECO:0000259" key="1">
    <source>
        <dbReference type="PROSITE" id="PS50805"/>
    </source>
</evidence>
<evidence type="ECO:0000313" key="2">
    <source>
        <dbReference type="Ensembl" id="ENSBIXP00000013495.1"/>
    </source>
</evidence>
<dbReference type="GO" id="GO:0006355">
    <property type="term" value="P:regulation of DNA-templated transcription"/>
    <property type="evidence" value="ECO:0007669"/>
    <property type="project" value="InterPro"/>
</dbReference>
<dbReference type="InterPro" id="IPR036051">
    <property type="entry name" value="KRAB_dom_sf"/>
</dbReference>
<dbReference type="Gene3D" id="6.10.140.140">
    <property type="match status" value="1"/>
</dbReference>
<dbReference type="AlphaFoldDB" id="A0A4W2CNV3"/>
<reference evidence="2 3" key="1">
    <citation type="submission" date="2018-11" db="EMBL/GenBank/DDBJ databases">
        <title>Haplotype-resolved cattle genomes.</title>
        <authorList>
            <person name="Low W.Y."/>
            <person name="Tearle R."/>
            <person name="Bickhart D.M."/>
            <person name="Rosen B.D."/>
            <person name="Koren S."/>
            <person name="Rhie A."/>
            <person name="Hiendleder S."/>
            <person name="Phillippy A.M."/>
            <person name="Smith T.P.L."/>
            <person name="Williams J.L."/>
        </authorList>
    </citation>
    <scope>NUCLEOTIDE SEQUENCE [LARGE SCALE GENOMIC DNA]</scope>
</reference>
<name>A0A4W2CNV3_BOBOX</name>
<reference evidence="2" key="3">
    <citation type="submission" date="2025-09" db="UniProtKB">
        <authorList>
            <consortium name="Ensembl"/>
        </authorList>
    </citation>
    <scope>IDENTIFICATION</scope>
</reference>
<dbReference type="OMA" id="VCDFIFP"/>
<keyword evidence="3" id="KW-1185">Reference proteome</keyword>
<feature type="domain" description="KRAB" evidence="1">
    <location>
        <begin position="20"/>
        <end position="92"/>
    </location>
</feature>
<dbReference type="PANTHER" id="PTHR23232">
    <property type="entry name" value="KRAB DOMAIN C2H2 ZINC FINGER"/>
    <property type="match status" value="1"/>
</dbReference>
<protein>
    <recommendedName>
        <fullName evidence="1">KRAB domain-containing protein</fullName>
    </recommendedName>
</protein>
<proteinExistence type="predicted"/>
<dbReference type="SUPFAM" id="SSF109640">
    <property type="entry name" value="KRAB domain (Kruppel-associated box)"/>
    <property type="match status" value="1"/>
</dbReference>
<dbReference type="Pfam" id="PF01352">
    <property type="entry name" value="KRAB"/>
    <property type="match status" value="1"/>
</dbReference>
<dbReference type="PROSITE" id="PS50805">
    <property type="entry name" value="KRAB"/>
    <property type="match status" value="1"/>
</dbReference>
<dbReference type="InterPro" id="IPR050169">
    <property type="entry name" value="Krueppel_C2H2_ZnF"/>
</dbReference>
<accession>A0A4W2CNV3</accession>
<organism evidence="2 3">
    <name type="scientific">Bos indicus x Bos taurus</name>
    <name type="common">Hybrid cattle</name>
    <dbReference type="NCBI Taxonomy" id="30522"/>
    <lineage>
        <taxon>Eukaryota</taxon>
        <taxon>Metazoa</taxon>
        <taxon>Chordata</taxon>
        <taxon>Craniata</taxon>
        <taxon>Vertebrata</taxon>
        <taxon>Euteleostomi</taxon>
        <taxon>Mammalia</taxon>
        <taxon>Eutheria</taxon>
        <taxon>Laurasiatheria</taxon>
        <taxon>Artiodactyla</taxon>
        <taxon>Ruminantia</taxon>
        <taxon>Pecora</taxon>
        <taxon>Bovidae</taxon>
        <taxon>Bovinae</taxon>
        <taxon>Bos</taxon>
    </lineage>
</organism>
<dbReference type="PANTHER" id="PTHR23232:SF133">
    <property type="entry name" value="RIKEN CDNA 1700020N01 GENE"/>
    <property type="match status" value="1"/>
</dbReference>
<dbReference type="STRING" id="30522.A0A4W2CNV3"/>
<dbReference type="SMART" id="SM00349">
    <property type="entry name" value="KRAB"/>
    <property type="match status" value="1"/>
</dbReference>
<reference evidence="2" key="2">
    <citation type="submission" date="2025-08" db="UniProtKB">
        <authorList>
            <consortium name="Ensembl"/>
        </authorList>
    </citation>
    <scope>IDENTIFICATION</scope>
</reference>
<sequence>YLSAVLVCDFIFPPSWQGSVTFEDVVVYFSWEEWGLLDENQRCLYHDVMLENFALVTSLGKALTPTPVPCTQLCSLQTQVLPPFPSCLAGRH</sequence>
<dbReference type="CDD" id="cd07765">
    <property type="entry name" value="KRAB_A-box"/>
    <property type="match status" value="1"/>
</dbReference>
<dbReference type="Ensembl" id="ENSBIXT00000023937.1">
    <property type="protein sequence ID" value="ENSBIXP00000013495.1"/>
    <property type="gene ID" value="ENSBIXG00000018435.1"/>
</dbReference>